<proteinExistence type="predicted"/>
<dbReference type="OrthoDB" id="1374030at2"/>
<dbReference type="EMBL" id="NOXX01000163">
    <property type="protein sequence ID" value="OYQ46472.1"/>
    <property type="molecule type" value="Genomic_DNA"/>
</dbReference>
<dbReference type="Proteomes" id="UP000216035">
    <property type="component" value="Unassembled WGS sequence"/>
</dbReference>
<comment type="caution">
    <text evidence="1">The sequence shown here is derived from an EMBL/GenBank/DDBJ whole genome shotgun (WGS) entry which is preliminary data.</text>
</comment>
<dbReference type="AlphaFoldDB" id="A0A255ZYI4"/>
<organism evidence="1 2">
    <name type="scientific">Flavobacterium aurantiibacter</name>
    <dbReference type="NCBI Taxonomy" id="2023067"/>
    <lineage>
        <taxon>Bacteria</taxon>
        <taxon>Pseudomonadati</taxon>
        <taxon>Bacteroidota</taxon>
        <taxon>Flavobacteriia</taxon>
        <taxon>Flavobacteriales</taxon>
        <taxon>Flavobacteriaceae</taxon>
        <taxon>Flavobacterium</taxon>
    </lineage>
</organism>
<evidence type="ECO:0000313" key="2">
    <source>
        <dbReference type="Proteomes" id="UP000216035"/>
    </source>
</evidence>
<accession>A0A255ZYI4</accession>
<reference evidence="1 2" key="1">
    <citation type="submission" date="2017-07" db="EMBL/GenBank/DDBJ databases">
        <title>Flavobacterium cyanobacteriorum sp. nov., isolated from cyanobacterial aggregates in a eutrophic lake.</title>
        <authorList>
            <person name="Cai H."/>
        </authorList>
    </citation>
    <scope>NUCLEOTIDE SEQUENCE [LARGE SCALE GENOMIC DNA]</scope>
    <source>
        <strain evidence="1 2">TH167</strain>
    </source>
</reference>
<sequence length="142" mass="15883">MKINFKRILVATGSVILLLFLILVVHIATAKPVTIELATWQVSRFDFKQPIDSITAKKIVYDLSAISGVKGDVLVKNNVVVFFHDNTQTSNQKVYEAFTAKGYKDVSIFKVPAELASKKVCPAMKQDGFAYHFSKGIQRIFN</sequence>
<evidence type="ECO:0000313" key="1">
    <source>
        <dbReference type="EMBL" id="OYQ46472.1"/>
    </source>
</evidence>
<protein>
    <submittedName>
        <fullName evidence="1">Uncharacterized protein</fullName>
    </submittedName>
</protein>
<gene>
    <name evidence="1" type="ORF">CHX27_04335</name>
</gene>
<keyword evidence="2" id="KW-1185">Reference proteome</keyword>
<dbReference type="RefSeq" id="WP_094485540.1">
    <property type="nucleotide sequence ID" value="NZ_NOXX01000163.1"/>
</dbReference>
<name>A0A255ZYI4_9FLAO</name>